<proteinExistence type="predicted"/>
<dbReference type="RefSeq" id="WP_345489205.1">
    <property type="nucleotide sequence ID" value="NZ_BAABHY010000001.1"/>
</dbReference>
<comment type="caution">
    <text evidence="1">The sequence shown here is derived from an EMBL/GenBank/DDBJ whole genome shotgun (WGS) entry which is preliminary data.</text>
</comment>
<dbReference type="Proteomes" id="UP001500171">
    <property type="component" value="Unassembled WGS sequence"/>
</dbReference>
<keyword evidence="2" id="KW-1185">Reference proteome</keyword>
<name>A0ABP9N4L2_9GAMM</name>
<protein>
    <submittedName>
        <fullName evidence="1">Uncharacterized protein</fullName>
    </submittedName>
</protein>
<evidence type="ECO:0000313" key="1">
    <source>
        <dbReference type="EMBL" id="GAA5107537.1"/>
    </source>
</evidence>
<accession>A0ABP9N4L2</accession>
<sequence>MSNAPISLQANHHKYQHLSQLRIDFHWAKLAHSDAIELLMTRLLKREYIQGYSWVLNHSQNNASYISALFYLEKYQYDALIVMAAEAYWENYTSGEGTIEEMDVTDNVITELDMALARSKEMKGQHSCYFHCA</sequence>
<reference evidence="2" key="1">
    <citation type="journal article" date="2019" name="Int. J. Syst. Evol. Microbiol.">
        <title>The Global Catalogue of Microorganisms (GCM) 10K type strain sequencing project: providing services to taxonomists for standard genome sequencing and annotation.</title>
        <authorList>
            <consortium name="The Broad Institute Genomics Platform"/>
            <consortium name="The Broad Institute Genome Sequencing Center for Infectious Disease"/>
            <person name="Wu L."/>
            <person name="Ma J."/>
        </authorList>
    </citation>
    <scope>NUCLEOTIDE SEQUENCE [LARGE SCALE GENOMIC DNA]</scope>
    <source>
        <strain evidence="2">JCM 18050</strain>
    </source>
</reference>
<organism evidence="1 2">
    <name type="scientific">Orbus sasakiae</name>
    <dbReference type="NCBI Taxonomy" id="1078475"/>
    <lineage>
        <taxon>Bacteria</taxon>
        <taxon>Pseudomonadati</taxon>
        <taxon>Pseudomonadota</taxon>
        <taxon>Gammaproteobacteria</taxon>
        <taxon>Orbales</taxon>
        <taxon>Orbaceae</taxon>
        <taxon>Orbus</taxon>
    </lineage>
</organism>
<dbReference type="EMBL" id="BAABHY010000001">
    <property type="protein sequence ID" value="GAA5107537.1"/>
    <property type="molecule type" value="Genomic_DNA"/>
</dbReference>
<gene>
    <name evidence="1" type="ORF">GCM10023211_08760</name>
</gene>
<evidence type="ECO:0000313" key="2">
    <source>
        <dbReference type="Proteomes" id="UP001500171"/>
    </source>
</evidence>